<dbReference type="SUPFAM" id="SSF53474">
    <property type="entry name" value="alpha/beta-Hydrolases"/>
    <property type="match status" value="1"/>
</dbReference>
<feature type="domain" description="AB hydrolase-1" evidence="2">
    <location>
        <begin position="15"/>
        <end position="112"/>
    </location>
</feature>
<dbReference type="PANTHER" id="PTHR46118:SF4">
    <property type="entry name" value="PROTEIN ABHD11"/>
    <property type="match status" value="1"/>
</dbReference>
<evidence type="ECO:0000259" key="2">
    <source>
        <dbReference type="Pfam" id="PF00561"/>
    </source>
</evidence>
<dbReference type="Pfam" id="PF00561">
    <property type="entry name" value="Abhydrolase_1"/>
    <property type="match status" value="1"/>
</dbReference>
<dbReference type="PANTHER" id="PTHR46118">
    <property type="entry name" value="PROTEIN ABHD11"/>
    <property type="match status" value="1"/>
</dbReference>
<evidence type="ECO:0000313" key="3">
    <source>
        <dbReference type="EMBL" id="GAA4498147.1"/>
    </source>
</evidence>
<accession>A0ABP8Q8D8</accession>
<evidence type="ECO:0000313" key="4">
    <source>
        <dbReference type="Proteomes" id="UP001501321"/>
    </source>
</evidence>
<name>A0ABP8Q8D8_9GAMM</name>
<dbReference type="InterPro" id="IPR029058">
    <property type="entry name" value="AB_hydrolase_fold"/>
</dbReference>
<organism evidence="3 4">
    <name type="scientific">Pseudaeromonas paramecii</name>
    <dbReference type="NCBI Taxonomy" id="2138166"/>
    <lineage>
        <taxon>Bacteria</taxon>
        <taxon>Pseudomonadati</taxon>
        <taxon>Pseudomonadota</taxon>
        <taxon>Gammaproteobacteria</taxon>
        <taxon>Aeromonadales</taxon>
        <taxon>Aeromonadaceae</taxon>
        <taxon>Pseudaeromonas</taxon>
    </lineage>
</organism>
<dbReference type="PRINTS" id="PR00412">
    <property type="entry name" value="EPOXHYDRLASE"/>
</dbReference>
<comment type="caution">
    <text evidence="3">The sequence shown here is derived from an EMBL/GenBank/DDBJ whole genome shotgun (WGS) entry which is preliminary data.</text>
</comment>
<keyword evidence="1 3" id="KW-0378">Hydrolase</keyword>
<evidence type="ECO:0000256" key="1">
    <source>
        <dbReference type="ARBA" id="ARBA00022801"/>
    </source>
</evidence>
<dbReference type="Gene3D" id="3.40.50.1820">
    <property type="entry name" value="alpha/beta hydrolase"/>
    <property type="match status" value="1"/>
</dbReference>
<keyword evidence="4" id="KW-1185">Reference proteome</keyword>
<dbReference type="Proteomes" id="UP001501321">
    <property type="component" value="Unassembled WGS sequence"/>
</dbReference>
<dbReference type="EMBL" id="BAABFC010000010">
    <property type="protein sequence ID" value="GAA4498147.1"/>
    <property type="molecule type" value="Genomic_DNA"/>
</dbReference>
<protein>
    <submittedName>
        <fullName evidence="3">Alpha/beta fold hydrolase</fullName>
    </submittedName>
</protein>
<dbReference type="PRINTS" id="PR00111">
    <property type="entry name" value="ABHYDROLASE"/>
</dbReference>
<gene>
    <name evidence="3" type="ORF">GCM10023095_16040</name>
</gene>
<reference evidence="4" key="1">
    <citation type="journal article" date="2019" name="Int. J. Syst. Evol. Microbiol.">
        <title>The Global Catalogue of Microorganisms (GCM) 10K type strain sequencing project: providing services to taxonomists for standard genome sequencing and annotation.</title>
        <authorList>
            <consortium name="The Broad Institute Genomics Platform"/>
            <consortium name="The Broad Institute Genome Sequencing Center for Infectious Disease"/>
            <person name="Wu L."/>
            <person name="Ma J."/>
        </authorList>
    </citation>
    <scope>NUCLEOTIDE SEQUENCE [LARGE SCALE GENOMIC DNA]</scope>
    <source>
        <strain evidence="4">JCM 32226</strain>
    </source>
</reference>
<dbReference type="InterPro" id="IPR000639">
    <property type="entry name" value="Epox_hydrolase-like"/>
</dbReference>
<dbReference type="RefSeq" id="WP_345011829.1">
    <property type="nucleotide sequence ID" value="NZ_BAABFC010000010.1"/>
</dbReference>
<dbReference type="InterPro" id="IPR000073">
    <property type="entry name" value="AB_hydrolase_1"/>
</dbReference>
<proteinExistence type="predicted"/>
<sequence>MQLHTQFCPGDPARVVVLIHGLFGSLDNLGQLAKALGEAGFAVLTLDLRNHGRSPHSAEHSYPAMVADLLELLDEQGLSRVMLLGHSMGGKVAMQFALHHPERVQKLVVVDMAPADYQPGEHDAVFAGLEAVAAQAPLTRSEADACLSQHLPDPAVRQFLLKSFLPGTRPGWRFNLPVLRTDYPQILAWPPVEGRYSGPSLFIKGELSAYLQPKHQDTIQRLFPQAKAKLVLGAGHWPHAEKPLLFNKLVVDFLSASS</sequence>
<dbReference type="GO" id="GO:0016787">
    <property type="term" value="F:hydrolase activity"/>
    <property type="evidence" value="ECO:0007669"/>
    <property type="project" value="UniProtKB-KW"/>
</dbReference>